<dbReference type="Gene3D" id="3.40.250.10">
    <property type="entry name" value="Rhodanese-like domain"/>
    <property type="match status" value="1"/>
</dbReference>
<dbReference type="PANTHER" id="PTHR43031:SF17">
    <property type="entry name" value="SULFURTRANSFERASE YTWF-RELATED"/>
    <property type="match status" value="1"/>
</dbReference>
<proteinExistence type="predicted"/>
<gene>
    <name evidence="2" type="ORF">HNQ65_000568</name>
</gene>
<evidence type="ECO:0000313" key="2">
    <source>
        <dbReference type="EMBL" id="MBB5031014.1"/>
    </source>
</evidence>
<dbReference type="CDD" id="cd00158">
    <property type="entry name" value="RHOD"/>
    <property type="match status" value="1"/>
</dbReference>
<dbReference type="Pfam" id="PF00581">
    <property type="entry name" value="Rhodanese"/>
    <property type="match status" value="1"/>
</dbReference>
<dbReference type="InterPro" id="IPR050229">
    <property type="entry name" value="GlpE_sulfurtransferase"/>
</dbReference>
<accession>A0A7W7Y7F4</accession>
<dbReference type="SMART" id="SM00450">
    <property type="entry name" value="RHOD"/>
    <property type="match status" value="1"/>
</dbReference>
<dbReference type="InterPro" id="IPR038062">
    <property type="entry name" value="ScdA-like_N_sf"/>
</dbReference>
<name>A0A7W7Y7F4_9BACT</name>
<dbReference type="InterPro" id="IPR001763">
    <property type="entry name" value="Rhodanese-like_dom"/>
</dbReference>
<dbReference type="GO" id="GO:0016740">
    <property type="term" value="F:transferase activity"/>
    <property type="evidence" value="ECO:0007669"/>
    <property type="project" value="UniProtKB-KW"/>
</dbReference>
<sequence length="187" mass="20675">MPTAELPPLFGDMTMSQVLQAYPGAQRALFARYHIGGCRSCGFQPGETLAQVCERNENIPVAEAVAHIQESHQSDSSLQVSPHDLVTLLRTKPDLLLLDVRTREEHEAVKLPGARLLTQELVQDLFTNGDKAQTYVLYDHTGSRSLDAAAYFIGHGFSETKCLTGGIDAYSCEIDPSLPRYRIEIED</sequence>
<feature type="domain" description="Rhodanese" evidence="1">
    <location>
        <begin position="91"/>
        <end position="179"/>
    </location>
</feature>
<dbReference type="Gene3D" id="1.10.3910.10">
    <property type="entry name" value="SP0561-like"/>
    <property type="match status" value="1"/>
</dbReference>
<dbReference type="EMBL" id="JACHIG010000001">
    <property type="protein sequence ID" value="MBB5031014.1"/>
    <property type="molecule type" value="Genomic_DNA"/>
</dbReference>
<dbReference type="InterPro" id="IPR036873">
    <property type="entry name" value="Rhodanese-like_dom_sf"/>
</dbReference>
<evidence type="ECO:0000313" key="3">
    <source>
        <dbReference type="Proteomes" id="UP000590740"/>
    </source>
</evidence>
<dbReference type="SUPFAM" id="SSF52821">
    <property type="entry name" value="Rhodanese/Cell cycle control phosphatase"/>
    <property type="match status" value="1"/>
</dbReference>
<dbReference type="PROSITE" id="PS50206">
    <property type="entry name" value="RHODANESE_3"/>
    <property type="match status" value="1"/>
</dbReference>
<dbReference type="PANTHER" id="PTHR43031">
    <property type="entry name" value="FAD-DEPENDENT OXIDOREDUCTASE"/>
    <property type="match status" value="1"/>
</dbReference>
<keyword evidence="2" id="KW-0808">Transferase</keyword>
<reference evidence="2 3" key="1">
    <citation type="submission" date="2020-08" db="EMBL/GenBank/DDBJ databases">
        <title>Genomic Encyclopedia of Type Strains, Phase IV (KMG-IV): sequencing the most valuable type-strain genomes for metagenomic binning, comparative biology and taxonomic classification.</title>
        <authorList>
            <person name="Goeker M."/>
        </authorList>
    </citation>
    <scope>NUCLEOTIDE SEQUENCE [LARGE SCALE GENOMIC DNA]</scope>
    <source>
        <strain evidence="2 3">DSM 12252</strain>
    </source>
</reference>
<evidence type="ECO:0000259" key="1">
    <source>
        <dbReference type="PROSITE" id="PS50206"/>
    </source>
</evidence>
<dbReference type="RefSeq" id="WP_246437517.1">
    <property type="nucleotide sequence ID" value="NZ_JACHIG010000001.1"/>
</dbReference>
<comment type="caution">
    <text evidence="2">The sequence shown here is derived from an EMBL/GenBank/DDBJ whole genome shotgun (WGS) entry which is preliminary data.</text>
</comment>
<organism evidence="2 3">
    <name type="scientific">Prosthecobacter vanneervenii</name>
    <dbReference type="NCBI Taxonomy" id="48466"/>
    <lineage>
        <taxon>Bacteria</taxon>
        <taxon>Pseudomonadati</taxon>
        <taxon>Verrucomicrobiota</taxon>
        <taxon>Verrucomicrobiia</taxon>
        <taxon>Verrucomicrobiales</taxon>
        <taxon>Verrucomicrobiaceae</taxon>
        <taxon>Prosthecobacter</taxon>
    </lineage>
</organism>
<dbReference type="AlphaFoldDB" id="A0A7W7Y7F4"/>
<protein>
    <submittedName>
        <fullName evidence="2">Rhodanese-related sulfurtransferase</fullName>
    </submittedName>
</protein>
<dbReference type="Proteomes" id="UP000590740">
    <property type="component" value="Unassembled WGS sequence"/>
</dbReference>
<keyword evidence="3" id="KW-1185">Reference proteome</keyword>